<dbReference type="InterPro" id="IPR032413">
    <property type="entry name" value="Arm_3"/>
</dbReference>
<dbReference type="InterPro" id="IPR002652">
    <property type="entry name" value="Importin-a_IBB"/>
</dbReference>
<comment type="caution">
    <text evidence="9">The sequence shown here is derived from an EMBL/GenBank/DDBJ whole genome shotgun (WGS) entry which is preliminary data.</text>
</comment>
<evidence type="ECO:0000259" key="8">
    <source>
        <dbReference type="PROSITE" id="PS51214"/>
    </source>
</evidence>
<dbReference type="SUPFAM" id="SSF48371">
    <property type="entry name" value="ARM repeat"/>
    <property type="match status" value="1"/>
</dbReference>
<dbReference type="PROSITE" id="PS51214">
    <property type="entry name" value="IBB"/>
    <property type="match status" value="1"/>
</dbReference>
<evidence type="ECO:0000256" key="4">
    <source>
        <dbReference type="ARBA" id="ARBA00022927"/>
    </source>
</evidence>
<evidence type="ECO:0000256" key="3">
    <source>
        <dbReference type="ARBA" id="ARBA00022737"/>
    </source>
</evidence>
<dbReference type="InterPro" id="IPR036975">
    <property type="entry name" value="Importin-a_IBB_sf"/>
</dbReference>
<dbReference type="Pfam" id="PF00514">
    <property type="entry name" value="Arm"/>
    <property type="match status" value="6"/>
</dbReference>
<keyword evidence="2 6" id="KW-0813">Transport</keyword>
<gene>
    <name evidence="9" type="ORF">MSPICULIGERA_LOCUS23646</name>
</gene>
<dbReference type="GO" id="GO:0061608">
    <property type="term" value="F:nuclear import signal receptor activity"/>
    <property type="evidence" value="ECO:0007669"/>
    <property type="project" value="InterPro"/>
</dbReference>
<dbReference type="InterPro" id="IPR000225">
    <property type="entry name" value="Armadillo"/>
</dbReference>
<proteinExistence type="inferred from homology"/>
<dbReference type="EMBL" id="CATQJA010002706">
    <property type="protein sequence ID" value="CAJ0585634.1"/>
    <property type="molecule type" value="Genomic_DNA"/>
</dbReference>
<evidence type="ECO:0000256" key="1">
    <source>
        <dbReference type="ARBA" id="ARBA00010394"/>
    </source>
</evidence>
<dbReference type="Pfam" id="PF01749">
    <property type="entry name" value="IBB"/>
    <property type="match status" value="1"/>
</dbReference>
<evidence type="ECO:0000313" key="10">
    <source>
        <dbReference type="Proteomes" id="UP001177023"/>
    </source>
</evidence>
<dbReference type="InterPro" id="IPR016024">
    <property type="entry name" value="ARM-type_fold"/>
</dbReference>
<sequence>MESRFSANYKNAAKDQEALRKGRADESITIRKQQRDELLTKRRNFAPEDEGPSGVDSTPAVPYDGQLLNEVVQMAKAGDENQVLQAVQQARKMLSSDRNPPIDDLIASGLLPVLVDCLKAQNSNLQFEAAWAITNIASGNSAQTRAVVEAGAIPVFLELLSSAYLNVCEQAVWALGNIIGDGPHYRDACLELGILGSLLKFIKPDIPIGFLRNVTWVLVNLCRSKDPPPKPEAINTILPALAMLIHHHDTSILVDTVWAISYLTDGGNDQIQQVIDSNLIPSLIPMLNHEDVKVQTAALRAVGNVVTGTDHQTQLVLDHGALRQMPLLLTHAKEKIKKEAAWLLSNVTAGNVAQVQAVFDCQLVPMIIALLDKGDYSTKKEAAWAISNITISGQMEHILRLIELGVIPPFCGLLTTQAETQLLHVVLDGISNIMKAASNSAGHDEQARTQIEECGGLDKLEVLQTHTNESVYKLAYTIINTYFSTDEEDGEGVVDNVDPFGGAPPANWSFQ</sequence>
<feature type="repeat" description="ARM" evidence="5">
    <location>
        <begin position="151"/>
        <end position="178"/>
    </location>
</feature>
<dbReference type="Proteomes" id="UP001177023">
    <property type="component" value="Unassembled WGS sequence"/>
</dbReference>
<evidence type="ECO:0000313" key="9">
    <source>
        <dbReference type="EMBL" id="CAJ0585634.1"/>
    </source>
</evidence>
<keyword evidence="3" id="KW-0677">Repeat</keyword>
<dbReference type="Pfam" id="PF16186">
    <property type="entry name" value="Arm_3"/>
    <property type="match status" value="1"/>
</dbReference>
<evidence type="ECO:0000256" key="7">
    <source>
        <dbReference type="SAM" id="MobiDB-lite"/>
    </source>
</evidence>
<feature type="region of interest" description="Disordered" evidence="7">
    <location>
        <begin position="1"/>
        <end position="60"/>
    </location>
</feature>
<evidence type="ECO:0000256" key="2">
    <source>
        <dbReference type="ARBA" id="ARBA00022448"/>
    </source>
</evidence>
<dbReference type="GO" id="GO:0005737">
    <property type="term" value="C:cytoplasm"/>
    <property type="evidence" value="ECO:0007669"/>
    <property type="project" value="InterPro"/>
</dbReference>
<evidence type="ECO:0000256" key="6">
    <source>
        <dbReference type="PROSITE-ProRule" id="PRU00561"/>
    </source>
</evidence>
<keyword evidence="10" id="KW-1185">Reference proteome</keyword>
<organism evidence="9 10">
    <name type="scientific">Mesorhabditis spiculigera</name>
    <dbReference type="NCBI Taxonomy" id="96644"/>
    <lineage>
        <taxon>Eukaryota</taxon>
        <taxon>Metazoa</taxon>
        <taxon>Ecdysozoa</taxon>
        <taxon>Nematoda</taxon>
        <taxon>Chromadorea</taxon>
        <taxon>Rhabditida</taxon>
        <taxon>Rhabditina</taxon>
        <taxon>Rhabditomorpha</taxon>
        <taxon>Rhabditoidea</taxon>
        <taxon>Rhabditidae</taxon>
        <taxon>Mesorhabditinae</taxon>
        <taxon>Mesorhabditis</taxon>
    </lineage>
</organism>
<accession>A0AA36G9Z0</accession>
<feature type="compositionally biased region" description="Basic and acidic residues" evidence="7">
    <location>
        <begin position="12"/>
        <end position="40"/>
    </location>
</feature>
<dbReference type="GO" id="GO:0005634">
    <property type="term" value="C:nucleus"/>
    <property type="evidence" value="ECO:0007669"/>
    <property type="project" value="UniProtKB-ARBA"/>
</dbReference>
<dbReference type="InterPro" id="IPR024931">
    <property type="entry name" value="Importin_alpha"/>
</dbReference>
<keyword evidence="4" id="KW-0653">Protein transport</keyword>
<dbReference type="InterPro" id="IPR011989">
    <property type="entry name" value="ARM-like"/>
</dbReference>
<name>A0AA36G9Z0_9BILA</name>
<comment type="similarity">
    <text evidence="1">Belongs to the importin alpha family.</text>
</comment>
<protein>
    <recommendedName>
        <fullName evidence="8">IBB domain-containing protein</fullName>
    </recommendedName>
</protein>
<feature type="repeat" description="ARM" evidence="5">
    <location>
        <begin position="109"/>
        <end position="151"/>
    </location>
</feature>
<dbReference type="PIRSF" id="PIRSF005673">
    <property type="entry name" value="Importin_alpha"/>
    <property type="match status" value="1"/>
</dbReference>
<feature type="repeat" description="ARM" evidence="5">
    <location>
        <begin position="278"/>
        <end position="320"/>
    </location>
</feature>
<dbReference type="SMART" id="SM00185">
    <property type="entry name" value="ARM"/>
    <property type="match status" value="8"/>
</dbReference>
<feature type="domain" description="IBB" evidence="8">
    <location>
        <begin position="1"/>
        <end position="52"/>
    </location>
</feature>
<dbReference type="AlphaFoldDB" id="A0AA36G9Z0"/>
<dbReference type="FunFam" id="1.25.10.10:FF:000009">
    <property type="entry name" value="Importin subunit alpha"/>
    <property type="match status" value="1"/>
</dbReference>
<dbReference type="Gene3D" id="1.20.5.690">
    <property type="entry name" value="Importin-alpha, importin-beta-binding domain"/>
    <property type="match status" value="1"/>
</dbReference>
<evidence type="ECO:0000256" key="5">
    <source>
        <dbReference type="PROSITE-ProRule" id="PRU00259"/>
    </source>
</evidence>
<dbReference type="PROSITE" id="PS50176">
    <property type="entry name" value="ARM_REPEAT"/>
    <property type="match status" value="3"/>
</dbReference>
<dbReference type="PANTHER" id="PTHR23316">
    <property type="entry name" value="IMPORTIN ALPHA"/>
    <property type="match status" value="1"/>
</dbReference>
<feature type="non-terminal residue" evidence="9">
    <location>
        <position position="511"/>
    </location>
</feature>
<dbReference type="Gene3D" id="1.25.10.10">
    <property type="entry name" value="Leucine-rich Repeat Variant"/>
    <property type="match status" value="1"/>
</dbReference>
<reference evidence="9" key="1">
    <citation type="submission" date="2023-06" db="EMBL/GenBank/DDBJ databases">
        <authorList>
            <person name="Delattre M."/>
        </authorList>
    </citation>
    <scope>NUCLEOTIDE SEQUENCE</scope>
    <source>
        <strain evidence="9">AF72</strain>
    </source>
</reference>
<dbReference type="GO" id="GO:0006607">
    <property type="term" value="P:NLS-bearing protein import into nucleus"/>
    <property type="evidence" value="ECO:0007669"/>
    <property type="project" value="UniProtKB-ARBA"/>
</dbReference>